<evidence type="ECO:0000313" key="2">
    <source>
        <dbReference type="Proteomes" id="UP000308600"/>
    </source>
</evidence>
<organism evidence="1 2">
    <name type="scientific">Pluteus cervinus</name>
    <dbReference type="NCBI Taxonomy" id="181527"/>
    <lineage>
        <taxon>Eukaryota</taxon>
        <taxon>Fungi</taxon>
        <taxon>Dikarya</taxon>
        <taxon>Basidiomycota</taxon>
        <taxon>Agaricomycotina</taxon>
        <taxon>Agaricomycetes</taxon>
        <taxon>Agaricomycetidae</taxon>
        <taxon>Agaricales</taxon>
        <taxon>Pluteineae</taxon>
        <taxon>Pluteaceae</taxon>
        <taxon>Pluteus</taxon>
    </lineage>
</organism>
<dbReference type="Proteomes" id="UP000308600">
    <property type="component" value="Unassembled WGS sequence"/>
</dbReference>
<protein>
    <submittedName>
        <fullName evidence="1">Uncharacterized protein</fullName>
    </submittedName>
</protein>
<reference evidence="1 2" key="1">
    <citation type="journal article" date="2019" name="Nat. Ecol. Evol.">
        <title>Megaphylogeny resolves global patterns of mushroom evolution.</title>
        <authorList>
            <person name="Varga T."/>
            <person name="Krizsan K."/>
            <person name="Foldi C."/>
            <person name="Dima B."/>
            <person name="Sanchez-Garcia M."/>
            <person name="Sanchez-Ramirez S."/>
            <person name="Szollosi G.J."/>
            <person name="Szarkandi J.G."/>
            <person name="Papp V."/>
            <person name="Albert L."/>
            <person name="Andreopoulos W."/>
            <person name="Angelini C."/>
            <person name="Antonin V."/>
            <person name="Barry K.W."/>
            <person name="Bougher N.L."/>
            <person name="Buchanan P."/>
            <person name="Buyck B."/>
            <person name="Bense V."/>
            <person name="Catcheside P."/>
            <person name="Chovatia M."/>
            <person name="Cooper J."/>
            <person name="Damon W."/>
            <person name="Desjardin D."/>
            <person name="Finy P."/>
            <person name="Geml J."/>
            <person name="Haridas S."/>
            <person name="Hughes K."/>
            <person name="Justo A."/>
            <person name="Karasinski D."/>
            <person name="Kautmanova I."/>
            <person name="Kiss B."/>
            <person name="Kocsube S."/>
            <person name="Kotiranta H."/>
            <person name="LaButti K.M."/>
            <person name="Lechner B.E."/>
            <person name="Liimatainen K."/>
            <person name="Lipzen A."/>
            <person name="Lukacs Z."/>
            <person name="Mihaltcheva S."/>
            <person name="Morgado L.N."/>
            <person name="Niskanen T."/>
            <person name="Noordeloos M.E."/>
            <person name="Ohm R.A."/>
            <person name="Ortiz-Santana B."/>
            <person name="Ovrebo C."/>
            <person name="Racz N."/>
            <person name="Riley R."/>
            <person name="Savchenko A."/>
            <person name="Shiryaev A."/>
            <person name="Soop K."/>
            <person name="Spirin V."/>
            <person name="Szebenyi C."/>
            <person name="Tomsovsky M."/>
            <person name="Tulloss R.E."/>
            <person name="Uehling J."/>
            <person name="Grigoriev I.V."/>
            <person name="Vagvolgyi C."/>
            <person name="Papp T."/>
            <person name="Martin F.M."/>
            <person name="Miettinen O."/>
            <person name="Hibbett D.S."/>
            <person name="Nagy L.G."/>
        </authorList>
    </citation>
    <scope>NUCLEOTIDE SEQUENCE [LARGE SCALE GENOMIC DNA]</scope>
    <source>
        <strain evidence="1 2">NL-1719</strain>
    </source>
</reference>
<accession>A0ACD3AE98</accession>
<proteinExistence type="predicted"/>
<dbReference type="EMBL" id="ML208500">
    <property type="protein sequence ID" value="TFK63871.1"/>
    <property type="molecule type" value="Genomic_DNA"/>
</dbReference>
<sequence length="287" mass="32568">MSPVPWKHGSSFEPTTQFMVDLATGAASYTFSSLPWGGPIHNIRYPLPTPSPAQGAKNLEGFIAQYTEFLLKKIELPITMRPNSQRFDAWLLHCMLPEGATLDFNIHCIHLLGVILLDRSSQDLHEIGRYYSLLTKMTPYNPNASDYLDWTCDDPLQLLINEVVRHRAREEGAQPQLGVIDALLGIEMVLNLSLNRQETAPFMKVARDKLYDDFVLPHTLLAIGDGDHNALVELLISSLWDVNQRKRIFIISKSVEVVGQVMTTTRGCVDYGRDDLHKREPIRYRPE</sequence>
<keyword evidence="2" id="KW-1185">Reference proteome</keyword>
<name>A0ACD3AE98_9AGAR</name>
<evidence type="ECO:0000313" key="1">
    <source>
        <dbReference type="EMBL" id="TFK63871.1"/>
    </source>
</evidence>
<gene>
    <name evidence="1" type="ORF">BDN72DRAFT_861789</name>
</gene>